<evidence type="ECO:0000256" key="4">
    <source>
        <dbReference type="ARBA" id="ARBA00022741"/>
    </source>
</evidence>
<evidence type="ECO:0000256" key="2">
    <source>
        <dbReference type="ARBA" id="ARBA00022598"/>
    </source>
</evidence>
<keyword evidence="9" id="KW-1185">Reference proteome</keyword>
<evidence type="ECO:0000313" key="8">
    <source>
        <dbReference type="EMBL" id="VUG19987.1"/>
    </source>
</evidence>
<keyword evidence="4 7" id="KW-0547">Nucleotide-binding</keyword>
<keyword evidence="5 7" id="KW-0067">ATP-binding</keyword>
<keyword evidence="2 7" id="KW-0436">Ligase</keyword>
<dbReference type="EC" id="6.3.2.12" evidence="7"/>
<dbReference type="GO" id="GO:0004326">
    <property type="term" value="F:tetrahydrofolylpolyglutamate synthase activity"/>
    <property type="evidence" value="ECO:0007669"/>
    <property type="project" value="InterPro"/>
</dbReference>
<dbReference type="GO" id="GO:0005524">
    <property type="term" value="F:ATP binding"/>
    <property type="evidence" value="ECO:0007669"/>
    <property type="project" value="UniProtKB-KW"/>
</dbReference>
<dbReference type="SUPFAM" id="SSF53623">
    <property type="entry name" value="MurD-like peptide ligases, catalytic domain"/>
    <property type="match status" value="1"/>
</dbReference>
<evidence type="ECO:0000256" key="3">
    <source>
        <dbReference type="ARBA" id="ARBA00022723"/>
    </source>
</evidence>
<dbReference type="Proteomes" id="UP000478008">
    <property type="component" value="Unassembled WGS sequence"/>
</dbReference>
<reference evidence="8 9" key="1">
    <citation type="submission" date="2019-07" db="EMBL/GenBank/DDBJ databases">
        <authorList>
            <person name="Friedrich A."/>
            <person name="Schacherer J."/>
        </authorList>
    </citation>
    <scope>NUCLEOTIDE SEQUENCE [LARGE SCALE GENOMIC DNA]</scope>
</reference>
<dbReference type="PANTHER" id="PTHR11136:SF0">
    <property type="entry name" value="DIHYDROFOLATE SYNTHETASE-RELATED"/>
    <property type="match status" value="1"/>
</dbReference>
<evidence type="ECO:0000256" key="7">
    <source>
        <dbReference type="PIRNR" id="PIRNR001563"/>
    </source>
</evidence>
<dbReference type="InterPro" id="IPR036615">
    <property type="entry name" value="Mur_ligase_C_dom_sf"/>
</dbReference>
<evidence type="ECO:0000256" key="5">
    <source>
        <dbReference type="ARBA" id="ARBA00022840"/>
    </source>
</evidence>
<dbReference type="PIRSF" id="PIRSF001563">
    <property type="entry name" value="Folylpolyglu_synth"/>
    <property type="match status" value="1"/>
</dbReference>
<dbReference type="NCBIfam" id="TIGR01499">
    <property type="entry name" value="folC"/>
    <property type="match status" value="1"/>
</dbReference>
<dbReference type="PANTHER" id="PTHR11136">
    <property type="entry name" value="FOLYLPOLYGLUTAMATE SYNTHASE-RELATED"/>
    <property type="match status" value="1"/>
</dbReference>
<comment type="pathway">
    <text evidence="7">Cofactor biosynthesis; tetrahydrofolylpolyglutamate biosynthesis.</text>
</comment>
<dbReference type="SUPFAM" id="SSF53244">
    <property type="entry name" value="MurD-like peptide ligases, peptide-binding domain"/>
    <property type="match status" value="1"/>
</dbReference>
<protein>
    <recommendedName>
        <fullName evidence="7">Dihydrofolate synthetase</fullName>
        <ecNumber evidence="7">6.3.2.12</ecNumber>
    </recommendedName>
</protein>
<dbReference type="InterPro" id="IPR036565">
    <property type="entry name" value="Mur-like_cat_sf"/>
</dbReference>
<dbReference type="GO" id="GO:0005829">
    <property type="term" value="C:cytosol"/>
    <property type="evidence" value="ECO:0007669"/>
    <property type="project" value="TreeGrafter"/>
</dbReference>
<dbReference type="PROSITE" id="PS01012">
    <property type="entry name" value="FOLYLPOLYGLU_SYNT_2"/>
    <property type="match status" value="1"/>
</dbReference>
<accession>A0A7D9H4H7</accession>
<dbReference type="Gene3D" id="3.90.190.20">
    <property type="entry name" value="Mur ligase, C-terminal domain"/>
    <property type="match status" value="1"/>
</dbReference>
<keyword evidence="7" id="KW-0554">One-carbon metabolism</keyword>
<dbReference type="InterPro" id="IPR001645">
    <property type="entry name" value="Folylpolyglutamate_synth"/>
</dbReference>
<keyword evidence="6" id="KW-0460">Magnesium</keyword>
<evidence type="ECO:0000256" key="6">
    <source>
        <dbReference type="ARBA" id="ARBA00022842"/>
    </source>
</evidence>
<dbReference type="GO" id="GO:0008841">
    <property type="term" value="F:dihydrofolate synthase activity"/>
    <property type="evidence" value="ECO:0007669"/>
    <property type="project" value="UniProtKB-EC"/>
</dbReference>
<comment type="catalytic activity">
    <reaction evidence="7">
        <text>7,8-dihydropteroate + L-glutamate + ATP = 7,8-dihydrofolate + ADP + phosphate + H(+)</text>
        <dbReference type="Rhea" id="RHEA:23584"/>
        <dbReference type="ChEBI" id="CHEBI:15378"/>
        <dbReference type="ChEBI" id="CHEBI:17839"/>
        <dbReference type="ChEBI" id="CHEBI:29985"/>
        <dbReference type="ChEBI" id="CHEBI:30616"/>
        <dbReference type="ChEBI" id="CHEBI:43474"/>
        <dbReference type="ChEBI" id="CHEBI:57451"/>
        <dbReference type="ChEBI" id="CHEBI:456216"/>
        <dbReference type="EC" id="6.3.2.12"/>
    </reaction>
</comment>
<sequence length="432" mass="47880">MPIHLGLTRVLKLLKALGNPHLTGNFKAIHVAGTNGKGSICNYLSHILTASNITNGRFTSPHLLTRSDSIQINDIPIDPKVFQTFENQVIDTDRRFSIGCTEFELLTCVAFEVFKEKKVEVAIFEVGVGGRLDATNVLQSSNLLCTGVAKIGMDHQKLLGNTIEEIATQKLGIMKQGIPCVIDGTNVPSVLELARKRASELHSKLYEALIDSQTKYRFGLYGDFKTPLHGKYQQNNLSVALRLLDIARGQGFANITKDTIAKGLEETKWPGRLDEFDLRLPSGNSLPVLLDGAHNINAVTELIQYLDESYRVRHGGKHNSLIYVMAVKKDKNIKTLFKKLFKPNDNIIFTTFNENIEGMPWVRCTQPKLLKEEAAGTSNTIVLKPTLNDALDEAYNQHFKTGKDVVICGSLYLVSDVLRYHAANGGVISGYK</sequence>
<dbReference type="GO" id="GO:0046872">
    <property type="term" value="F:metal ion binding"/>
    <property type="evidence" value="ECO:0007669"/>
    <property type="project" value="UniProtKB-KW"/>
</dbReference>
<dbReference type="AlphaFoldDB" id="A0A7D9H4H7"/>
<dbReference type="EMBL" id="CABFWN010000006">
    <property type="protein sequence ID" value="VUG19987.1"/>
    <property type="molecule type" value="Genomic_DNA"/>
</dbReference>
<evidence type="ECO:0000256" key="1">
    <source>
        <dbReference type="ARBA" id="ARBA00008276"/>
    </source>
</evidence>
<dbReference type="InterPro" id="IPR018109">
    <property type="entry name" value="Folylpolyglutamate_synth_CS"/>
</dbReference>
<dbReference type="UniPathway" id="UPA00850"/>
<keyword evidence="3" id="KW-0479">Metal-binding</keyword>
<dbReference type="GO" id="GO:0006730">
    <property type="term" value="P:one-carbon metabolic process"/>
    <property type="evidence" value="ECO:0007669"/>
    <property type="project" value="UniProtKB-KW"/>
</dbReference>
<gene>
    <name evidence="8" type="primary">FOL3</name>
    <name evidence="8" type="ORF">DEBR0S6_05050G</name>
</gene>
<organism evidence="8 9">
    <name type="scientific">Dekkera bruxellensis</name>
    <name type="common">Brettanomyces custersii</name>
    <dbReference type="NCBI Taxonomy" id="5007"/>
    <lineage>
        <taxon>Eukaryota</taxon>
        <taxon>Fungi</taxon>
        <taxon>Dikarya</taxon>
        <taxon>Ascomycota</taxon>
        <taxon>Saccharomycotina</taxon>
        <taxon>Pichiomycetes</taxon>
        <taxon>Pichiales</taxon>
        <taxon>Pichiaceae</taxon>
        <taxon>Brettanomyces</taxon>
    </lineage>
</organism>
<comment type="similarity">
    <text evidence="1 7">Belongs to the folylpolyglutamate synthase family.</text>
</comment>
<proteinExistence type="inferred from homology"/>
<evidence type="ECO:0000313" key="9">
    <source>
        <dbReference type="Proteomes" id="UP000478008"/>
    </source>
</evidence>
<dbReference type="Gene3D" id="3.40.1190.10">
    <property type="entry name" value="Mur-like, catalytic domain"/>
    <property type="match status" value="1"/>
</dbReference>
<name>A0A7D9H4H7_DEKBR</name>
<dbReference type="GO" id="GO:0005739">
    <property type="term" value="C:mitochondrion"/>
    <property type="evidence" value="ECO:0007669"/>
    <property type="project" value="TreeGrafter"/>
</dbReference>